<name>A0A4D7BFB7_9HYPH</name>
<dbReference type="PROSITE" id="PS00571">
    <property type="entry name" value="AMIDASES"/>
    <property type="match status" value="1"/>
</dbReference>
<dbReference type="KEGG" id="pstg:E8M01_21075"/>
<dbReference type="NCBIfam" id="NF005687">
    <property type="entry name" value="PRK07487.1"/>
    <property type="match status" value="1"/>
</dbReference>
<dbReference type="Proteomes" id="UP000298781">
    <property type="component" value="Chromosome"/>
</dbReference>
<feature type="domain" description="Amidase" evidence="1">
    <location>
        <begin position="69"/>
        <end position="493"/>
    </location>
</feature>
<dbReference type="InterPro" id="IPR023631">
    <property type="entry name" value="Amidase_dom"/>
</dbReference>
<dbReference type="OrthoDB" id="9811471at2"/>
<dbReference type="GO" id="GO:0012505">
    <property type="term" value="C:endomembrane system"/>
    <property type="evidence" value="ECO:0007669"/>
    <property type="project" value="TreeGrafter"/>
</dbReference>
<keyword evidence="3" id="KW-1185">Reference proteome</keyword>
<evidence type="ECO:0000313" key="2">
    <source>
        <dbReference type="EMBL" id="QCI69335.1"/>
    </source>
</evidence>
<dbReference type="Gene3D" id="3.90.1300.10">
    <property type="entry name" value="Amidase signature (AS) domain"/>
    <property type="match status" value="1"/>
</dbReference>
<dbReference type="InterPro" id="IPR020556">
    <property type="entry name" value="Amidase_CS"/>
</dbReference>
<dbReference type="PANTHER" id="PTHR43372">
    <property type="entry name" value="FATTY-ACID AMIDE HYDROLASE"/>
    <property type="match status" value="1"/>
</dbReference>
<reference evidence="2 3" key="1">
    <citation type="submission" date="2019-04" db="EMBL/GenBank/DDBJ databases">
        <title>Phreatobacter aquaticus sp. nov.</title>
        <authorList>
            <person name="Choi A."/>
        </authorList>
    </citation>
    <scope>NUCLEOTIDE SEQUENCE [LARGE SCALE GENOMIC DNA]</scope>
    <source>
        <strain evidence="2 3">KCTC 52518</strain>
    </source>
</reference>
<accession>A0A4D7BFB7</accession>
<evidence type="ECO:0000313" key="3">
    <source>
        <dbReference type="Proteomes" id="UP000298781"/>
    </source>
</evidence>
<dbReference type="InterPro" id="IPR052739">
    <property type="entry name" value="FAAH2"/>
</dbReference>
<dbReference type="PIRSF" id="PIRSF001221">
    <property type="entry name" value="Amidase_fungi"/>
    <property type="match status" value="1"/>
</dbReference>
<dbReference type="PANTHER" id="PTHR43372:SF4">
    <property type="entry name" value="FATTY-ACID AMIDE HYDROLASE 2"/>
    <property type="match status" value="1"/>
</dbReference>
<dbReference type="Pfam" id="PF01425">
    <property type="entry name" value="Amidase"/>
    <property type="match status" value="1"/>
</dbReference>
<proteinExistence type="predicted"/>
<dbReference type="EMBL" id="CP039690">
    <property type="protein sequence ID" value="QCI69335.1"/>
    <property type="molecule type" value="Genomic_DNA"/>
</dbReference>
<organism evidence="2 3">
    <name type="scientific">Phreatobacter stygius</name>
    <dbReference type="NCBI Taxonomy" id="1940610"/>
    <lineage>
        <taxon>Bacteria</taxon>
        <taxon>Pseudomonadati</taxon>
        <taxon>Pseudomonadota</taxon>
        <taxon>Alphaproteobacteria</taxon>
        <taxon>Hyphomicrobiales</taxon>
        <taxon>Phreatobacteraceae</taxon>
        <taxon>Phreatobacter</taxon>
    </lineage>
</organism>
<sequence>MNFGRRCARPPPCADDLCRQHGSTLAHGLRYGHVRFGYRGRNVAKTPIWQWSAVDTAAAIKKGKVSSEEVVRAHVDRMHQANPQINAVVVDLSKEAIKAAKAADKALAKGRDVGPLHGVPVTIKINIDVEGQANSNGVVAFKDNIAPGDSPVTSNLKKAGAIILGLTNTPEFSMRGFTDNPLHGLTLNPWDPAVTCGGSSGGAGASIAMGIGTIGHGNDIGGSLRWPAQCNGIATIKPTQGRIPAFNPSATAERPLMAQFMSSQGPMAREIRDVRLGLEVMAQRDPRDPWWVPAPLKGPKLKGPIKVALAKIPADMDTDRGVIALVRKAADHLSDAGYNVTEVEVPDLGGVWQLWCNLIMTELAVLQEAQMRATTGADFQKTLDGFLALSTKLDQTGYMKAISDRSRHIRNWMTFLEDYPLVLTPTTVKRTPETNADLGGDKRVKELFHNDLRFISSINVLGLPAAVVPVGLNKGLPVGVQIIGSRYREDLCLDAAAAVEKKAGILVKQLWERG</sequence>
<dbReference type="InterPro" id="IPR036928">
    <property type="entry name" value="AS_sf"/>
</dbReference>
<dbReference type="AlphaFoldDB" id="A0A4D7BFB7"/>
<gene>
    <name evidence="2" type="ORF">E8M01_21075</name>
</gene>
<protein>
    <submittedName>
        <fullName evidence="2">Amidase</fullName>
    </submittedName>
</protein>
<evidence type="ECO:0000259" key="1">
    <source>
        <dbReference type="Pfam" id="PF01425"/>
    </source>
</evidence>
<dbReference type="SUPFAM" id="SSF75304">
    <property type="entry name" value="Amidase signature (AS) enzymes"/>
    <property type="match status" value="1"/>
</dbReference>